<evidence type="ECO:0000313" key="15">
    <source>
        <dbReference type="EMBL" id="KAJ1091502.1"/>
    </source>
</evidence>
<dbReference type="GO" id="GO:0005794">
    <property type="term" value="C:Golgi apparatus"/>
    <property type="evidence" value="ECO:0007669"/>
    <property type="project" value="UniProtKB-SubCell"/>
</dbReference>
<evidence type="ECO:0000256" key="6">
    <source>
        <dbReference type="ARBA" id="ARBA00023034"/>
    </source>
</evidence>
<keyword evidence="7" id="KW-1015">Disulfide bond</keyword>
<dbReference type="SMART" id="SM01039">
    <property type="entry name" value="BRICHOS"/>
    <property type="match status" value="1"/>
</dbReference>
<evidence type="ECO:0000256" key="3">
    <source>
        <dbReference type="ARBA" id="ARBA00004613"/>
    </source>
</evidence>
<feature type="signal peptide" evidence="13">
    <location>
        <begin position="1"/>
        <end position="20"/>
    </location>
</feature>
<feature type="chain" id="PRO_5043653126" description="Gastrokine-1" evidence="13">
    <location>
        <begin position="21"/>
        <end position="182"/>
    </location>
</feature>
<keyword evidence="16" id="KW-1185">Reference proteome</keyword>
<evidence type="ECO:0000256" key="13">
    <source>
        <dbReference type="SAM" id="SignalP"/>
    </source>
</evidence>
<comment type="caution">
    <text evidence="15">The sequence shown here is derived from an EMBL/GenBank/DDBJ whole genome shotgun (WGS) entry which is preliminary data.</text>
</comment>
<comment type="subcellular location">
    <subcellularLocation>
        <location evidence="1">Cytoplasmic granule</location>
    </subcellularLocation>
    <subcellularLocation>
        <location evidence="2">Golgi apparatus</location>
    </subcellularLocation>
    <subcellularLocation>
        <location evidence="3">Secreted</location>
    </subcellularLocation>
</comment>
<keyword evidence="8" id="KW-0497">Mitogen</keyword>
<evidence type="ECO:0000256" key="5">
    <source>
        <dbReference type="ARBA" id="ARBA00022729"/>
    </source>
</evidence>
<evidence type="ECO:0000313" key="16">
    <source>
        <dbReference type="Proteomes" id="UP001066276"/>
    </source>
</evidence>
<accession>A0AAV7LMA2</accession>
<protein>
    <recommendedName>
        <fullName evidence="11">Gastrokine-1</fullName>
    </recommendedName>
    <alternativeName>
        <fullName evidence="12">18 kDa antrum mucosa protein</fullName>
    </alternativeName>
</protein>
<evidence type="ECO:0000256" key="8">
    <source>
        <dbReference type="ARBA" id="ARBA00023246"/>
    </source>
</evidence>
<evidence type="ECO:0000256" key="11">
    <source>
        <dbReference type="ARBA" id="ARBA00070192"/>
    </source>
</evidence>
<comment type="similarity">
    <text evidence="10">Belongs to the gastrokine family.</text>
</comment>
<feature type="domain" description="BRICHOS" evidence="14">
    <location>
        <begin position="54"/>
        <end position="147"/>
    </location>
</feature>
<evidence type="ECO:0000256" key="2">
    <source>
        <dbReference type="ARBA" id="ARBA00004555"/>
    </source>
</evidence>
<keyword evidence="5 13" id="KW-0732">Signal</keyword>
<organism evidence="15 16">
    <name type="scientific">Pleurodeles waltl</name>
    <name type="common">Iberian ribbed newt</name>
    <dbReference type="NCBI Taxonomy" id="8319"/>
    <lineage>
        <taxon>Eukaryota</taxon>
        <taxon>Metazoa</taxon>
        <taxon>Chordata</taxon>
        <taxon>Craniata</taxon>
        <taxon>Vertebrata</taxon>
        <taxon>Euteleostomi</taxon>
        <taxon>Amphibia</taxon>
        <taxon>Batrachia</taxon>
        <taxon>Caudata</taxon>
        <taxon>Salamandroidea</taxon>
        <taxon>Salamandridae</taxon>
        <taxon>Pleurodelinae</taxon>
        <taxon>Pleurodeles</taxon>
    </lineage>
</organism>
<dbReference type="Gene3D" id="3.30.390.150">
    <property type="match status" value="1"/>
</dbReference>
<evidence type="ECO:0000259" key="14">
    <source>
        <dbReference type="PROSITE" id="PS50869"/>
    </source>
</evidence>
<evidence type="ECO:0000256" key="12">
    <source>
        <dbReference type="ARBA" id="ARBA00077478"/>
    </source>
</evidence>
<sequence length="182" mass="19649">MKTLVLAAALLGAFLTQSLANDDINVSNQGNVGGDSHQTVNIDNHDNIANINNYNGWHSWNSVWDYNRGLFAARLFHKRACVVSRMNKAVVPTLAQLGTVSHDKKPATGVPPPRELTYTVAQNKIKNVAQFGKHVEALCKGVPTYYAQEIQGTNLFVDRSGCTGIGILNILGISICGQISGC</sequence>
<evidence type="ECO:0000256" key="10">
    <source>
        <dbReference type="ARBA" id="ARBA00061085"/>
    </source>
</evidence>
<evidence type="ECO:0000256" key="7">
    <source>
        <dbReference type="ARBA" id="ARBA00023157"/>
    </source>
</evidence>
<proteinExistence type="inferred from homology"/>
<keyword evidence="4" id="KW-0964">Secreted</keyword>
<dbReference type="PROSITE" id="PS50869">
    <property type="entry name" value="BRICHOS"/>
    <property type="match status" value="1"/>
</dbReference>
<gene>
    <name evidence="15" type="ORF">NDU88_004626</name>
</gene>
<dbReference type="FunFam" id="3.30.390.150:FF:000003">
    <property type="entry name" value="Gastrokine 1"/>
    <property type="match status" value="1"/>
</dbReference>
<dbReference type="Proteomes" id="UP001066276">
    <property type="component" value="Chromosome 11"/>
</dbReference>
<keyword evidence="6" id="KW-0333">Golgi apparatus</keyword>
<evidence type="ECO:0000256" key="9">
    <source>
        <dbReference type="ARBA" id="ARBA00053890"/>
    </source>
</evidence>
<dbReference type="GO" id="GO:0005576">
    <property type="term" value="C:extracellular region"/>
    <property type="evidence" value="ECO:0007669"/>
    <property type="project" value="UniProtKB-SubCell"/>
</dbReference>
<evidence type="ECO:0000256" key="1">
    <source>
        <dbReference type="ARBA" id="ARBA00004463"/>
    </source>
</evidence>
<dbReference type="GO" id="GO:0051781">
    <property type="term" value="P:positive regulation of cell division"/>
    <property type="evidence" value="ECO:0007669"/>
    <property type="project" value="UniProtKB-KW"/>
</dbReference>
<evidence type="ECO:0000256" key="4">
    <source>
        <dbReference type="ARBA" id="ARBA00022525"/>
    </source>
</evidence>
<dbReference type="InterPro" id="IPR051772">
    <property type="entry name" value="Gastrokine"/>
</dbReference>
<dbReference type="Pfam" id="PF04089">
    <property type="entry name" value="BRICHOS"/>
    <property type="match status" value="1"/>
</dbReference>
<dbReference type="EMBL" id="JANPWB010000015">
    <property type="protein sequence ID" value="KAJ1091502.1"/>
    <property type="molecule type" value="Genomic_DNA"/>
</dbReference>
<reference evidence="15" key="1">
    <citation type="journal article" date="2022" name="bioRxiv">
        <title>Sequencing and chromosome-scale assembly of the giantPleurodeles waltlgenome.</title>
        <authorList>
            <person name="Brown T."/>
            <person name="Elewa A."/>
            <person name="Iarovenko S."/>
            <person name="Subramanian E."/>
            <person name="Araus A.J."/>
            <person name="Petzold A."/>
            <person name="Susuki M."/>
            <person name="Suzuki K.-i.T."/>
            <person name="Hayashi T."/>
            <person name="Toyoda A."/>
            <person name="Oliveira C."/>
            <person name="Osipova E."/>
            <person name="Leigh N.D."/>
            <person name="Simon A."/>
            <person name="Yun M.H."/>
        </authorList>
    </citation>
    <scope>NUCLEOTIDE SEQUENCE</scope>
    <source>
        <strain evidence="15">20211129_DDA</strain>
        <tissue evidence="15">Liver</tissue>
    </source>
</reference>
<dbReference type="InterPro" id="IPR007084">
    <property type="entry name" value="BRICHOS_dom"/>
</dbReference>
<dbReference type="AlphaFoldDB" id="A0AAV7LMA2"/>
<comment type="function">
    <text evidence="9">Has mitogenic activity and may be involved in maintaining the integrity of the gastric mucosal epithelium.</text>
</comment>
<name>A0AAV7LMA2_PLEWA</name>
<dbReference type="PANTHER" id="PTHR16483">
    <property type="entry name" value="GASTROKINE 1"/>
    <property type="match status" value="1"/>
</dbReference>